<dbReference type="InterPro" id="IPR007863">
    <property type="entry name" value="Peptidase_M16_C"/>
</dbReference>
<dbReference type="Pfam" id="PF00675">
    <property type="entry name" value="Peptidase_M16"/>
    <property type="match status" value="1"/>
</dbReference>
<name>A0A382A9Z5_9ZZZZ</name>
<dbReference type="Pfam" id="PF05193">
    <property type="entry name" value="Peptidase_M16_C"/>
    <property type="match status" value="1"/>
</dbReference>
<dbReference type="InterPro" id="IPR011765">
    <property type="entry name" value="Pept_M16_N"/>
</dbReference>
<accession>A0A382A9Z5</accession>
<evidence type="ECO:0000313" key="4">
    <source>
        <dbReference type="EMBL" id="SVA97793.1"/>
    </source>
</evidence>
<organism evidence="4">
    <name type="scientific">marine metagenome</name>
    <dbReference type="NCBI Taxonomy" id="408172"/>
    <lineage>
        <taxon>unclassified sequences</taxon>
        <taxon>metagenomes</taxon>
        <taxon>ecological metagenomes</taxon>
    </lineage>
</organism>
<comment type="similarity">
    <text evidence="1">Belongs to the peptidase M16 family.</text>
</comment>
<evidence type="ECO:0008006" key="5">
    <source>
        <dbReference type="Google" id="ProtNLM"/>
    </source>
</evidence>
<dbReference type="Gene3D" id="3.30.830.10">
    <property type="entry name" value="Metalloenzyme, LuxS/M16 peptidase-like"/>
    <property type="match status" value="2"/>
</dbReference>
<sequence>MNLVTAEKIEKIKVFKDCLVNGMTVIVVEQPHIHSIELAMFVRSGLRFENMQNNGISHFVEHMLFRGNSAYPNSHLLNREFELIGRDLRASTMSDHTYYGFSPHISNIDRAINLFSEFFLEPMFPEIELERGIILEECLEDLNEKGVDVDINNLACKLLYPGDALARPTIGTEESIRSINVKDLKEHYAQFYTPDNMILVAAGCVDHKSFFDCAKKYFSRLIGNGSTPSNHFDETLNEAQLQPALLFQYDSDSQVQLQVCFRAVSYNHPDYFIATLISRLFDDGVTSRLQKVLREEKGLVYSVECRTTSLPDTGTIDFDVSVRSEKVVEVTKILLNEIKKFTSTGAGEDELKLVKQRYGYDLDYELDDPYRQIIRYGFCHLYSAECTVEEEREKISRITSLDILRVARDIFVPEKLNFVLVGPYTSDLEISLQQLVHNF</sequence>
<dbReference type="InterPro" id="IPR011249">
    <property type="entry name" value="Metalloenz_LuxS/M16"/>
</dbReference>
<evidence type="ECO:0000259" key="3">
    <source>
        <dbReference type="Pfam" id="PF05193"/>
    </source>
</evidence>
<reference evidence="4" key="1">
    <citation type="submission" date="2018-05" db="EMBL/GenBank/DDBJ databases">
        <authorList>
            <person name="Lanie J.A."/>
            <person name="Ng W.-L."/>
            <person name="Kazmierczak K.M."/>
            <person name="Andrzejewski T.M."/>
            <person name="Davidsen T.M."/>
            <person name="Wayne K.J."/>
            <person name="Tettelin H."/>
            <person name="Glass J.I."/>
            <person name="Rusch D."/>
            <person name="Podicherti R."/>
            <person name="Tsui H.-C.T."/>
            <person name="Winkler M.E."/>
        </authorList>
    </citation>
    <scope>NUCLEOTIDE SEQUENCE</scope>
</reference>
<dbReference type="AlphaFoldDB" id="A0A382A9Z5"/>
<evidence type="ECO:0000259" key="2">
    <source>
        <dbReference type="Pfam" id="PF00675"/>
    </source>
</evidence>
<evidence type="ECO:0000256" key="1">
    <source>
        <dbReference type="ARBA" id="ARBA00007261"/>
    </source>
</evidence>
<protein>
    <recommendedName>
        <fullName evidence="5">Peptidase M16 N-terminal domain-containing protein</fullName>
    </recommendedName>
</protein>
<dbReference type="PANTHER" id="PTHR11851:SF49">
    <property type="entry name" value="MITOCHONDRIAL-PROCESSING PEPTIDASE SUBUNIT ALPHA"/>
    <property type="match status" value="1"/>
</dbReference>
<feature type="domain" description="Peptidase M16 N-terminal" evidence="2">
    <location>
        <begin position="25"/>
        <end position="171"/>
    </location>
</feature>
<dbReference type="InterPro" id="IPR050361">
    <property type="entry name" value="MPP/UQCRC_Complex"/>
</dbReference>
<dbReference type="SUPFAM" id="SSF63411">
    <property type="entry name" value="LuxS/MPP-like metallohydrolase"/>
    <property type="match status" value="2"/>
</dbReference>
<proteinExistence type="inferred from homology"/>
<feature type="domain" description="Peptidase M16 C-terminal" evidence="3">
    <location>
        <begin position="178"/>
        <end position="357"/>
    </location>
</feature>
<gene>
    <name evidence="4" type="ORF">METZ01_LOCUS150647</name>
</gene>
<dbReference type="EMBL" id="UINC01024347">
    <property type="protein sequence ID" value="SVA97793.1"/>
    <property type="molecule type" value="Genomic_DNA"/>
</dbReference>
<dbReference type="PANTHER" id="PTHR11851">
    <property type="entry name" value="METALLOPROTEASE"/>
    <property type="match status" value="1"/>
</dbReference>
<dbReference type="GO" id="GO:0046872">
    <property type="term" value="F:metal ion binding"/>
    <property type="evidence" value="ECO:0007669"/>
    <property type="project" value="InterPro"/>
</dbReference>